<reference evidence="1 2" key="1">
    <citation type="submission" date="2011-02" db="EMBL/GenBank/DDBJ databases">
        <title>The Genome Sequence of Sphaeroforma arctica JP610.</title>
        <authorList>
            <consortium name="The Broad Institute Genome Sequencing Platform"/>
            <person name="Russ C."/>
            <person name="Cuomo C."/>
            <person name="Young S.K."/>
            <person name="Zeng Q."/>
            <person name="Gargeya S."/>
            <person name="Alvarado L."/>
            <person name="Berlin A."/>
            <person name="Chapman S.B."/>
            <person name="Chen Z."/>
            <person name="Freedman E."/>
            <person name="Gellesch M."/>
            <person name="Goldberg J."/>
            <person name="Griggs A."/>
            <person name="Gujja S."/>
            <person name="Heilman E."/>
            <person name="Heiman D."/>
            <person name="Howarth C."/>
            <person name="Mehta T."/>
            <person name="Neiman D."/>
            <person name="Pearson M."/>
            <person name="Roberts A."/>
            <person name="Saif S."/>
            <person name="Shea T."/>
            <person name="Shenoy N."/>
            <person name="Sisk P."/>
            <person name="Stolte C."/>
            <person name="Sykes S."/>
            <person name="White J."/>
            <person name="Yandava C."/>
            <person name="Burger G."/>
            <person name="Gray M.W."/>
            <person name="Holland P.W.H."/>
            <person name="King N."/>
            <person name="Lang F.B.F."/>
            <person name="Roger A.J."/>
            <person name="Ruiz-Trillo I."/>
            <person name="Haas B."/>
            <person name="Nusbaum C."/>
            <person name="Birren B."/>
        </authorList>
    </citation>
    <scope>NUCLEOTIDE SEQUENCE [LARGE SCALE GENOMIC DNA]</scope>
    <source>
        <strain evidence="1 2">JP610</strain>
    </source>
</reference>
<keyword evidence="2" id="KW-1185">Reference proteome</keyword>
<dbReference type="Proteomes" id="UP000054560">
    <property type="component" value="Unassembled WGS sequence"/>
</dbReference>
<evidence type="ECO:0000313" key="2">
    <source>
        <dbReference type="Proteomes" id="UP000054560"/>
    </source>
</evidence>
<dbReference type="RefSeq" id="XP_014160823.1">
    <property type="nucleotide sequence ID" value="XM_014305348.1"/>
</dbReference>
<dbReference type="GeneID" id="25901470"/>
<dbReference type="AlphaFoldDB" id="A0A0L0GDF7"/>
<accession>A0A0L0GDF7</accession>
<organism evidence="1 2">
    <name type="scientific">Sphaeroforma arctica JP610</name>
    <dbReference type="NCBI Taxonomy" id="667725"/>
    <lineage>
        <taxon>Eukaryota</taxon>
        <taxon>Ichthyosporea</taxon>
        <taxon>Ichthyophonida</taxon>
        <taxon>Sphaeroforma</taxon>
    </lineage>
</organism>
<sequence>MTEVLHIRYGTKILNGSLEIMNLPTLMDIILRRDMMKGLRLYIGGIKSLLAYINPVELDKLLKPIQRRQSPNTTEPADTRQRLTSALEANAAIADNAQCRLERSEVTVPDTTREQAMSMRRSTRNCVLDRWLPYVDEQVQK</sequence>
<gene>
    <name evidence="1" type="ORF">SARC_00966</name>
</gene>
<dbReference type="eggNOG" id="ENOG502SZN7">
    <property type="taxonomic scope" value="Eukaryota"/>
</dbReference>
<name>A0A0L0GDF7_9EUKA</name>
<evidence type="ECO:0000313" key="1">
    <source>
        <dbReference type="EMBL" id="KNC86921.1"/>
    </source>
</evidence>
<dbReference type="OrthoDB" id="2290056at2759"/>
<protein>
    <submittedName>
        <fullName evidence="1">Uncharacterized protein</fullName>
    </submittedName>
</protein>
<dbReference type="EMBL" id="KQ241630">
    <property type="protein sequence ID" value="KNC86921.1"/>
    <property type="molecule type" value="Genomic_DNA"/>
</dbReference>
<proteinExistence type="predicted"/>